<name>A0A0F9N5R0_9ZZZZ</name>
<evidence type="ECO:0000256" key="1">
    <source>
        <dbReference type="SAM" id="MobiDB-lite"/>
    </source>
</evidence>
<sequence length="207" mass="23893">MSYCQVGRRPEGVAVYVGQGAPGRHFGRWLCLNCPRDHHDPPFLPFARPGHIREHRRLYPRHAIAWWCWDHLVIEEVHTTGWRWVYAPVMSPDPDVREEVAMCSYRRVKVRWPDGRELVTVVREDPDKPVYCDPCQMSLATFRARDLLPHDNLGHLEVYGGAKVTRGRRLSAAQAAHFGAREYEPRPGKKPWQPSMPGVLVDAETQE</sequence>
<evidence type="ECO:0000313" key="2">
    <source>
        <dbReference type="EMBL" id="KKM84095.1"/>
    </source>
</evidence>
<organism evidence="2">
    <name type="scientific">marine sediment metagenome</name>
    <dbReference type="NCBI Taxonomy" id="412755"/>
    <lineage>
        <taxon>unclassified sequences</taxon>
        <taxon>metagenomes</taxon>
        <taxon>ecological metagenomes</taxon>
    </lineage>
</organism>
<dbReference type="AlphaFoldDB" id="A0A0F9N5R0"/>
<comment type="caution">
    <text evidence="2">The sequence shown here is derived from an EMBL/GenBank/DDBJ whole genome shotgun (WGS) entry which is preliminary data.</text>
</comment>
<reference evidence="2" key="1">
    <citation type="journal article" date="2015" name="Nature">
        <title>Complex archaea that bridge the gap between prokaryotes and eukaryotes.</title>
        <authorList>
            <person name="Spang A."/>
            <person name="Saw J.H."/>
            <person name="Jorgensen S.L."/>
            <person name="Zaremba-Niedzwiedzka K."/>
            <person name="Martijn J."/>
            <person name="Lind A.E."/>
            <person name="van Eijk R."/>
            <person name="Schleper C."/>
            <person name="Guy L."/>
            <person name="Ettema T.J."/>
        </authorList>
    </citation>
    <scope>NUCLEOTIDE SEQUENCE</scope>
</reference>
<gene>
    <name evidence="2" type="ORF">LCGC14_1302650</name>
</gene>
<proteinExistence type="predicted"/>
<accession>A0A0F9N5R0</accession>
<protein>
    <submittedName>
        <fullName evidence="2">Uncharacterized protein</fullName>
    </submittedName>
</protein>
<dbReference type="EMBL" id="LAZR01007615">
    <property type="protein sequence ID" value="KKM84095.1"/>
    <property type="molecule type" value="Genomic_DNA"/>
</dbReference>
<feature type="region of interest" description="Disordered" evidence="1">
    <location>
        <begin position="181"/>
        <end position="207"/>
    </location>
</feature>